<evidence type="ECO:0000313" key="6">
    <source>
        <dbReference type="EMBL" id="SCY82209.1"/>
    </source>
</evidence>
<keyword evidence="4" id="KW-0233">DNA recombination</keyword>
<keyword evidence="2" id="KW-0815">Transposition</keyword>
<evidence type="ECO:0000256" key="2">
    <source>
        <dbReference type="ARBA" id="ARBA00022578"/>
    </source>
</evidence>
<dbReference type="GO" id="GO:0003677">
    <property type="term" value="F:DNA binding"/>
    <property type="evidence" value="ECO:0007669"/>
    <property type="project" value="UniProtKB-KW"/>
</dbReference>
<dbReference type="InterPro" id="IPR047952">
    <property type="entry name" value="Transpos_IS4"/>
</dbReference>
<dbReference type="EMBL" id="FMUX01000024">
    <property type="protein sequence ID" value="SCY82209.1"/>
    <property type="molecule type" value="Genomic_DNA"/>
</dbReference>
<evidence type="ECO:0000256" key="1">
    <source>
        <dbReference type="ARBA" id="ARBA00010075"/>
    </source>
</evidence>
<feature type="domain" description="Transposase IS4-like" evidence="5">
    <location>
        <begin position="88"/>
        <end position="323"/>
    </location>
</feature>
<accession>A0A1G5J2Y9</accession>
<dbReference type="Proteomes" id="UP000198870">
    <property type="component" value="Unassembled WGS sequence"/>
</dbReference>
<dbReference type="PANTHER" id="PTHR33258">
    <property type="entry name" value="TRANSPOSASE INSL FOR INSERTION SEQUENCE ELEMENT IS186A-RELATED"/>
    <property type="match status" value="1"/>
</dbReference>
<evidence type="ECO:0000256" key="3">
    <source>
        <dbReference type="ARBA" id="ARBA00023125"/>
    </source>
</evidence>
<dbReference type="InterPro" id="IPR002559">
    <property type="entry name" value="Transposase_11"/>
</dbReference>
<dbReference type="AlphaFoldDB" id="A0A1G5J2Y9"/>
<proteinExistence type="inferred from homology"/>
<dbReference type="Pfam" id="PF01609">
    <property type="entry name" value="DDE_Tnp_1"/>
    <property type="match status" value="1"/>
</dbReference>
<dbReference type="PANTHER" id="PTHR33258:SF1">
    <property type="entry name" value="TRANSPOSASE INSL FOR INSERTION SEQUENCE ELEMENT IS186A-RELATED"/>
    <property type="match status" value="1"/>
</dbReference>
<gene>
    <name evidence="6" type="ORF">SAMN05216233_1248</name>
</gene>
<comment type="similarity">
    <text evidence="1">Belongs to the transposase 11 family.</text>
</comment>
<organism evidence="6 7">
    <name type="scientific">Desulfoluna spongiiphila</name>
    <dbReference type="NCBI Taxonomy" id="419481"/>
    <lineage>
        <taxon>Bacteria</taxon>
        <taxon>Pseudomonadati</taxon>
        <taxon>Thermodesulfobacteriota</taxon>
        <taxon>Desulfobacteria</taxon>
        <taxon>Desulfobacterales</taxon>
        <taxon>Desulfolunaceae</taxon>
        <taxon>Desulfoluna</taxon>
    </lineage>
</organism>
<dbReference type="InterPro" id="IPR012337">
    <property type="entry name" value="RNaseH-like_sf"/>
</dbReference>
<sequence length="353" mass="40155">MAAQTNTLTQLKKDKCPSNYLRLLMLHLACNLSLREASARAKLSGLMDVSDVAVMKRLQKAESWLFTMCVALFKEHGIRPVQDPSGLNVRLVDASIVKEPGKKGAQWRIHYSLQLSTLMCDSFQLTLTKGKGTGESFKVHDVKQNDHIIADRGYSKASDINYIAEHKAYCTIRVNTSSLLFQDKKGKAFPLLSKVTSVKRVGSVKSWDVDITYKENKIPGRLCVIKKSKEAAQKSQDKAKREAARKCYKLKPETLEYAKYIILFTTVPSALSTPEEITEQYRLRWQIELTFKRFKSITELGSLPKYRADSSRSWIYGKLFVALLTEKMIRNAESFSPWGYRVPEVFCQKESMA</sequence>
<dbReference type="NCBIfam" id="NF033592">
    <property type="entry name" value="transpos_IS4_1"/>
    <property type="match status" value="1"/>
</dbReference>
<protein>
    <submittedName>
        <fullName evidence="6">Transposase DDE domain-containing protein</fullName>
    </submittedName>
</protein>
<keyword evidence="7" id="KW-1185">Reference proteome</keyword>
<name>A0A1G5J2Y9_9BACT</name>
<evidence type="ECO:0000259" key="5">
    <source>
        <dbReference type="Pfam" id="PF01609"/>
    </source>
</evidence>
<keyword evidence="3" id="KW-0238">DNA-binding</keyword>
<reference evidence="6 7" key="1">
    <citation type="submission" date="2016-10" db="EMBL/GenBank/DDBJ databases">
        <authorList>
            <person name="de Groot N.N."/>
        </authorList>
    </citation>
    <scope>NUCLEOTIDE SEQUENCE [LARGE SCALE GENOMIC DNA]</scope>
    <source>
        <strain evidence="6 7">AA1</strain>
    </source>
</reference>
<evidence type="ECO:0000313" key="7">
    <source>
        <dbReference type="Proteomes" id="UP000198870"/>
    </source>
</evidence>
<dbReference type="GO" id="GO:0006313">
    <property type="term" value="P:DNA transposition"/>
    <property type="evidence" value="ECO:0007669"/>
    <property type="project" value="InterPro"/>
</dbReference>
<evidence type="ECO:0000256" key="4">
    <source>
        <dbReference type="ARBA" id="ARBA00023172"/>
    </source>
</evidence>
<dbReference type="Gene3D" id="3.90.350.10">
    <property type="entry name" value="Transposase Inhibitor Protein From Tn5, Chain A, domain 1"/>
    <property type="match status" value="1"/>
</dbReference>
<dbReference type="GO" id="GO:0004803">
    <property type="term" value="F:transposase activity"/>
    <property type="evidence" value="ECO:0007669"/>
    <property type="project" value="InterPro"/>
</dbReference>
<dbReference type="SUPFAM" id="SSF53098">
    <property type="entry name" value="Ribonuclease H-like"/>
    <property type="match status" value="1"/>
</dbReference>